<keyword evidence="9" id="KW-0808">Transferase</keyword>
<dbReference type="GO" id="GO:0005524">
    <property type="term" value="F:ATP binding"/>
    <property type="evidence" value="ECO:0007669"/>
    <property type="project" value="UniProtKB-UniRule"/>
</dbReference>
<evidence type="ECO:0000256" key="5">
    <source>
        <dbReference type="RuleBase" id="RU000304"/>
    </source>
</evidence>
<dbReference type="PROSITE" id="PS50011">
    <property type="entry name" value="PROTEIN_KINASE_DOM"/>
    <property type="match status" value="1"/>
</dbReference>
<evidence type="ECO:0000313" key="10">
    <source>
        <dbReference type="Proteomes" id="UP000294933"/>
    </source>
</evidence>
<dbReference type="InterPro" id="IPR000253">
    <property type="entry name" value="FHA_dom"/>
</dbReference>
<feature type="domain" description="FHA" evidence="7">
    <location>
        <begin position="61"/>
        <end position="115"/>
    </location>
</feature>
<evidence type="ECO:0000256" key="3">
    <source>
        <dbReference type="ARBA" id="ARBA00022840"/>
    </source>
</evidence>
<dbReference type="PROSITE" id="PS00107">
    <property type="entry name" value="PROTEIN_KINASE_ATP"/>
    <property type="match status" value="1"/>
</dbReference>
<dbReference type="PROSITE" id="PS50006">
    <property type="entry name" value="FHA_DOMAIN"/>
    <property type="match status" value="1"/>
</dbReference>
<dbReference type="SMART" id="SM00220">
    <property type="entry name" value="S_TKc"/>
    <property type="match status" value="1"/>
</dbReference>
<dbReference type="Proteomes" id="UP000294933">
    <property type="component" value="Unassembled WGS sequence"/>
</dbReference>
<keyword evidence="3 4" id="KW-0067">ATP-binding</keyword>
<feature type="binding site" evidence="4">
    <location>
        <position position="200"/>
    </location>
    <ligand>
        <name>ATP</name>
        <dbReference type="ChEBI" id="CHEBI:30616"/>
    </ligand>
</feature>
<dbReference type="SUPFAM" id="SSF56112">
    <property type="entry name" value="Protein kinase-like (PK-like)"/>
    <property type="match status" value="1"/>
</dbReference>
<evidence type="ECO:0000259" key="8">
    <source>
        <dbReference type="PROSITE" id="PS50011"/>
    </source>
</evidence>
<evidence type="ECO:0000256" key="2">
    <source>
        <dbReference type="ARBA" id="ARBA00022741"/>
    </source>
</evidence>
<organism evidence="9 10">
    <name type="scientific">Rickenella mellea</name>
    <dbReference type="NCBI Taxonomy" id="50990"/>
    <lineage>
        <taxon>Eukaryota</taxon>
        <taxon>Fungi</taxon>
        <taxon>Dikarya</taxon>
        <taxon>Basidiomycota</taxon>
        <taxon>Agaricomycotina</taxon>
        <taxon>Agaricomycetes</taxon>
        <taxon>Hymenochaetales</taxon>
        <taxon>Rickenellaceae</taxon>
        <taxon>Rickenella</taxon>
    </lineage>
</organism>
<dbReference type="Pfam" id="PF00498">
    <property type="entry name" value="FHA"/>
    <property type="match status" value="1"/>
</dbReference>
<dbReference type="InterPro" id="IPR008984">
    <property type="entry name" value="SMAD_FHA_dom_sf"/>
</dbReference>
<dbReference type="InterPro" id="IPR008271">
    <property type="entry name" value="Ser/Thr_kinase_AS"/>
</dbReference>
<dbReference type="AlphaFoldDB" id="A0A4Y7QMC6"/>
<proteinExistence type="inferred from homology"/>
<dbReference type="OrthoDB" id="40902at2759"/>
<dbReference type="InterPro" id="IPR017441">
    <property type="entry name" value="Protein_kinase_ATP_BS"/>
</dbReference>
<evidence type="ECO:0000256" key="1">
    <source>
        <dbReference type="ARBA" id="ARBA00005575"/>
    </source>
</evidence>
<evidence type="ECO:0000313" key="9">
    <source>
        <dbReference type="EMBL" id="TDL28212.1"/>
    </source>
</evidence>
<dbReference type="SUPFAM" id="SSF49879">
    <property type="entry name" value="SMAD/FHA domain"/>
    <property type="match status" value="1"/>
</dbReference>
<evidence type="ECO:0000259" key="7">
    <source>
        <dbReference type="PROSITE" id="PS50006"/>
    </source>
</evidence>
<keyword evidence="9" id="KW-0418">Kinase</keyword>
<gene>
    <name evidence="9" type="ORF">BD410DRAFT_739771</name>
</gene>
<feature type="domain" description="Protein kinase" evidence="8">
    <location>
        <begin position="171"/>
        <end position="462"/>
    </location>
</feature>
<dbReference type="Gene3D" id="1.10.510.10">
    <property type="entry name" value="Transferase(Phosphotransferase) domain 1"/>
    <property type="match status" value="1"/>
</dbReference>
<name>A0A4Y7QMC6_9AGAM</name>
<dbReference type="PROSITE" id="PS00108">
    <property type="entry name" value="PROTEIN_KINASE_ST"/>
    <property type="match status" value="1"/>
</dbReference>
<dbReference type="PANTHER" id="PTHR24347">
    <property type="entry name" value="SERINE/THREONINE-PROTEIN KINASE"/>
    <property type="match status" value="1"/>
</dbReference>
<dbReference type="EMBL" id="ML170158">
    <property type="protein sequence ID" value="TDL28212.1"/>
    <property type="molecule type" value="Genomic_DNA"/>
</dbReference>
<reference evidence="9 10" key="1">
    <citation type="submission" date="2018-06" db="EMBL/GenBank/DDBJ databases">
        <title>A transcriptomic atlas of mushroom development highlights an independent origin of complex multicellularity.</title>
        <authorList>
            <consortium name="DOE Joint Genome Institute"/>
            <person name="Krizsan K."/>
            <person name="Almasi E."/>
            <person name="Merenyi Z."/>
            <person name="Sahu N."/>
            <person name="Viragh M."/>
            <person name="Koszo T."/>
            <person name="Mondo S."/>
            <person name="Kiss B."/>
            <person name="Balint B."/>
            <person name="Kues U."/>
            <person name="Barry K."/>
            <person name="Hegedus J.C."/>
            <person name="Henrissat B."/>
            <person name="Johnson J."/>
            <person name="Lipzen A."/>
            <person name="Ohm R."/>
            <person name="Nagy I."/>
            <person name="Pangilinan J."/>
            <person name="Yan J."/>
            <person name="Xiong Y."/>
            <person name="Grigoriev I.V."/>
            <person name="Hibbett D.S."/>
            <person name="Nagy L.G."/>
        </authorList>
    </citation>
    <scope>NUCLEOTIDE SEQUENCE [LARGE SCALE GENOMIC DNA]</scope>
    <source>
        <strain evidence="9 10">SZMC22713</strain>
    </source>
</reference>
<dbReference type="Pfam" id="PF00069">
    <property type="entry name" value="Pkinase"/>
    <property type="match status" value="1"/>
</dbReference>
<accession>A0A4Y7QMC6</accession>
<dbReference type="InterPro" id="IPR011009">
    <property type="entry name" value="Kinase-like_dom_sf"/>
</dbReference>
<dbReference type="InterPro" id="IPR000719">
    <property type="entry name" value="Prot_kinase_dom"/>
</dbReference>
<feature type="region of interest" description="Disordered" evidence="6">
    <location>
        <begin position="1"/>
        <end position="34"/>
    </location>
</feature>
<sequence length="479" mass="53586">MSRNAAPRRRLVSGLDSSSASVNDKSRPSDPNQEHAVCAKFVTTNKQGRREVVLLSLDRPVSIGRNPSLCTYVINNAVVSNVHCKLYAVLSSTGGVIISCQDLSTNGLVLNGHKLRKSWAIVVDGDVIEIPSSQAFKCIQVMKEPRQKAHIFEPTPPRGSTYKNLKVGKYTIMSHCLGSGTFATVHLAIDTEGHRQIACKTIMTKSNDKQEMHKVMKEVQIMRGLDHPNINRVWDVEVNERNAWLHIFLELCAGGDLFTYITSHKQSDGRLCEGEAKYIMFQVLKGLKYLHDRLISHRDLKPENILLHAPGPYPRVQIADFGLARPKAYQETLNVCGTVAYLPPEGILALDRRDLGYVGMPADCWSSGVVLYTMLSGTHPFDYREDRGDGTESSWFSNNTCPSQISAVGENVIKSRIVNGEVEFEGYIWDPIPKAKMLVGKLLIHNYRLRETVYGAMKDEWIVSDLEELEAAYRERIGS</sequence>
<feature type="compositionally biased region" description="Basic residues" evidence="6">
    <location>
        <begin position="1"/>
        <end position="11"/>
    </location>
</feature>
<dbReference type="CDD" id="cd22670">
    <property type="entry name" value="FHA_MEK1-like"/>
    <property type="match status" value="1"/>
</dbReference>
<keyword evidence="10" id="KW-1185">Reference proteome</keyword>
<comment type="similarity">
    <text evidence="1">Belongs to the protein kinase superfamily. CAMK Ser/Thr protein kinase family. CHEK2 subfamily.</text>
</comment>
<evidence type="ECO:0000256" key="4">
    <source>
        <dbReference type="PROSITE-ProRule" id="PRU10141"/>
    </source>
</evidence>
<dbReference type="VEuPathDB" id="FungiDB:BD410DRAFT_739771"/>
<feature type="non-terminal residue" evidence="9">
    <location>
        <position position="479"/>
    </location>
</feature>
<dbReference type="Gene3D" id="2.60.200.20">
    <property type="match status" value="1"/>
</dbReference>
<protein>
    <submittedName>
        <fullName evidence="9">Kinase-like protein</fullName>
    </submittedName>
</protein>
<keyword evidence="5" id="KW-0723">Serine/threonine-protein kinase</keyword>
<dbReference type="GO" id="GO:0004674">
    <property type="term" value="F:protein serine/threonine kinase activity"/>
    <property type="evidence" value="ECO:0007669"/>
    <property type="project" value="UniProtKB-KW"/>
</dbReference>
<dbReference type="STRING" id="50990.A0A4Y7QMC6"/>
<keyword evidence="2 4" id="KW-0547">Nucleotide-binding</keyword>
<dbReference type="FunFam" id="1.10.510.10:FF:000571">
    <property type="entry name" value="Maternal embryonic leucine zipper kinase"/>
    <property type="match status" value="1"/>
</dbReference>
<evidence type="ECO:0000256" key="6">
    <source>
        <dbReference type="SAM" id="MobiDB-lite"/>
    </source>
</evidence>
<dbReference type="SMART" id="SM00240">
    <property type="entry name" value="FHA"/>
    <property type="match status" value="1"/>
</dbReference>